<proteinExistence type="predicted"/>
<protein>
    <recommendedName>
        <fullName evidence="4">DUF4012 domain-containing protein</fullName>
    </recommendedName>
</protein>
<name>A0A2T2XBU7_9FIRM</name>
<gene>
    <name evidence="2" type="ORF">C7B43_01515</name>
</gene>
<keyword evidence="1" id="KW-0732">Signal</keyword>
<feature type="signal peptide" evidence="1">
    <location>
        <begin position="1"/>
        <end position="19"/>
    </location>
</feature>
<reference evidence="2 3" key="1">
    <citation type="journal article" date="2014" name="BMC Genomics">
        <title>Comparison of environmental and isolate Sulfobacillus genomes reveals diverse carbon, sulfur, nitrogen, and hydrogen metabolisms.</title>
        <authorList>
            <person name="Justice N.B."/>
            <person name="Norman A."/>
            <person name="Brown C.T."/>
            <person name="Singh A."/>
            <person name="Thomas B.C."/>
            <person name="Banfield J.F."/>
        </authorList>
    </citation>
    <scope>NUCLEOTIDE SEQUENCE [LARGE SCALE GENOMIC DNA]</scope>
    <source>
        <strain evidence="2">AMDSBA1</strain>
    </source>
</reference>
<dbReference type="Pfam" id="PF13196">
    <property type="entry name" value="DUF4012"/>
    <property type="match status" value="1"/>
</dbReference>
<evidence type="ECO:0000313" key="3">
    <source>
        <dbReference type="Proteomes" id="UP000242699"/>
    </source>
</evidence>
<sequence>MLGIIGVPFLTLAGTTATAGAAALYAAVGVQTRQTQTIDTGITYLNDTAQWYRSMVWTFWPLRILDPHNAFLDTLKQSGRNLTALTRTTRRAEPDINHILGAIGFQTPTHADPSLSHAQLAAALFQQLPNIDQLVNTFYPTVSQWNQWIAHANLPSLLVTPSQWHQFQNESQLLTQDMQDLRTALPMVTKMIPAKGTRRYFLVYENSGELRSTGGFMTAYSYVTFKNGHLQPLHSHNIYDLQPHVRYRPPAPLAIHTWLYSPIWHLRDSNWSPNVPTAVQQMYKFYNSMPNAPRLNGVIFVNTWVADTLLKDIGGITMPTAYHNLHVTSSNANYEMEYIAERSHLPAGVKKKFIGTMLHLVVHKLAHSSVPVLLQTVHSGFQALNQKDVLFYFNNPQLENMAKAQNWAGTVDRHTNGDYLEVVDDNLGGHKDNFYMHYHVTSRIQKIGSRYRQTTTVTWTNTGIFDNWLVVPYTSWVRFYVPYGSRLISLTGGNAITQDYTNAQLHKTVFGNHLTMPDRLNKHYPPTTRSMTATYWLPKGINMSRYVIQKQPGIRDDHETIIVNGHRLRPFRLYTDTTVSLSPSHK</sequence>
<evidence type="ECO:0000256" key="1">
    <source>
        <dbReference type="SAM" id="SignalP"/>
    </source>
</evidence>
<evidence type="ECO:0000313" key="2">
    <source>
        <dbReference type="EMBL" id="PSR31927.1"/>
    </source>
</evidence>
<dbReference type="EMBL" id="PXYT01000001">
    <property type="protein sequence ID" value="PSR31927.1"/>
    <property type="molecule type" value="Genomic_DNA"/>
</dbReference>
<dbReference type="Proteomes" id="UP000242699">
    <property type="component" value="Unassembled WGS sequence"/>
</dbReference>
<comment type="caution">
    <text evidence="2">The sequence shown here is derived from an EMBL/GenBank/DDBJ whole genome shotgun (WGS) entry which is preliminary data.</text>
</comment>
<dbReference type="AlphaFoldDB" id="A0A2T2XBU7"/>
<evidence type="ECO:0008006" key="4">
    <source>
        <dbReference type="Google" id="ProtNLM"/>
    </source>
</evidence>
<feature type="chain" id="PRO_5039268355" description="DUF4012 domain-containing protein" evidence="1">
    <location>
        <begin position="20"/>
        <end position="586"/>
    </location>
</feature>
<organism evidence="2 3">
    <name type="scientific">Sulfobacillus benefaciens</name>
    <dbReference type="NCBI Taxonomy" id="453960"/>
    <lineage>
        <taxon>Bacteria</taxon>
        <taxon>Bacillati</taxon>
        <taxon>Bacillota</taxon>
        <taxon>Clostridia</taxon>
        <taxon>Eubacteriales</taxon>
        <taxon>Clostridiales Family XVII. Incertae Sedis</taxon>
        <taxon>Sulfobacillus</taxon>
    </lineage>
</organism>
<accession>A0A2T2XBU7</accession>
<dbReference type="InterPro" id="IPR025101">
    <property type="entry name" value="DUF4012"/>
</dbReference>